<reference evidence="6 7" key="1">
    <citation type="submission" date="2020-08" db="EMBL/GenBank/DDBJ databases">
        <title>Genomic Encyclopedia of Type Strains, Phase IV (KMG-IV): sequencing the most valuable type-strain genomes for metagenomic binning, comparative biology and taxonomic classification.</title>
        <authorList>
            <person name="Goeker M."/>
        </authorList>
    </citation>
    <scope>NUCLEOTIDE SEQUENCE [LARGE SCALE GENOMIC DNA]</scope>
    <source>
        <strain evidence="6 7">DSM 103725</strain>
    </source>
</reference>
<dbReference type="PANTHER" id="PTHR43701">
    <property type="entry name" value="MEMBRANE TRANSPORTER PROTEIN MJ0441-RELATED"/>
    <property type="match status" value="1"/>
</dbReference>
<name>A0A7X0LK51_9BACT</name>
<dbReference type="RefSeq" id="WP_184676857.1">
    <property type="nucleotide sequence ID" value="NZ_JACHGY010000001.1"/>
</dbReference>
<keyword evidence="7" id="KW-1185">Reference proteome</keyword>
<sequence>MFDAYSLYELVLVALLGLGAGTLGGMLGVGGSVVMIPGLVFILGRATGTEQHLYQASAMIANVAVSVPAALRHRRAGAMDRRVLRWMLPAALVCIVIGVTLSNLPVFHGQEGGIWLGRVLALFLLYVIYVNVRKLMTPKASATPQDESATDEHVTPGRSTLVGTIMGTTAGLMGVGGGGLAVPLQQTLMKLPLRTCIANSSAVICFSATLGAICKNATLAEHATAGNTSLSWQTGLTLGLLLAPTAWLGGRLGATLTHRLPLRTIRIAFIALMVVACWKMAAI</sequence>
<dbReference type="Proteomes" id="UP000541810">
    <property type="component" value="Unassembled WGS sequence"/>
</dbReference>
<evidence type="ECO:0000256" key="5">
    <source>
        <dbReference type="RuleBase" id="RU363041"/>
    </source>
</evidence>
<dbReference type="PANTHER" id="PTHR43701:SF2">
    <property type="entry name" value="MEMBRANE TRANSPORTER PROTEIN YJNA-RELATED"/>
    <property type="match status" value="1"/>
</dbReference>
<evidence type="ECO:0000313" key="7">
    <source>
        <dbReference type="Proteomes" id="UP000541810"/>
    </source>
</evidence>
<keyword evidence="4 5" id="KW-0472">Membrane</keyword>
<proteinExistence type="inferred from homology"/>
<dbReference type="InterPro" id="IPR002781">
    <property type="entry name" value="TM_pro_TauE-like"/>
</dbReference>
<evidence type="ECO:0000256" key="3">
    <source>
        <dbReference type="ARBA" id="ARBA00022989"/>
    </source>
</evidence>
<protein>
    <recommendedName>
        <fullName evidence="5">Probable membrane transporter protein</fullName>
    </recommendedName>
</protein>
<gene>
    <name evidence="6" type="ORF">HNQ40_001077</name>
</gene>
<comment type="subcellular location">
    <subcellularLocation>
        <location evidence="5">Cell membrane</location>
        <topology evidence="5">Multi-pass membrane protein</topology>
    </subcellularLocation>
    <subcellularLocation>
        <location evidence="1">Membrane</location>
        <topology evidence="1">Multi-pass membrane protein</topology>
    </subcellularLocation>
</comment>
<dbReference type="GO" id="GO:0005886">
    <property type="term" value="C:plasma membrane"/>
    <property type="evidence" value="ECO:0007669"/>
    <property type="project" value="UniProtKB-SubCell"/>
</dbReference>
<feature type="transmembrane region" description="Helical" evidence="5">
    <location>
        <begin position="7"/>
        <end position="40"/>
    </location>
</feature>
<keyword evidence="2 5" id="KW-0812">Transmembrane</keyword>
<evidence type="ECO:0000256" key="2">
    <source>
        <dbReference type="ARBA" id="ARBA00022692"/>
    </source>
</evidence>
<feature type="transmembrane region" description="Helical" evidence="5">
    <location>
        <begin position="83"/>
        <end position="101"/>
    </location>
</feature>
<dbReference type="InterPro" id="IPR051598">
    <property type="entry name" value="TSUP/Inactive_protease-like"/>
</dbReference>
<dbReference type="EMBL" id="JACHGY010000001">
    <property type="protein sequence ID" value="MBB6429271.1"/>
    <property type="molecule type" value="Genomic_DNA"/>
</dbReference>
<accession>A0A7X0LK51</accession>
<feature type="transmembrane region" description="Helical" evidence="5">
    <location>
        <begin position="230"/>
        <end position="248"/>
    </location>
</feature>
<feature type="transmembrane region" description="Helical" evidence="5">
    <location>
        <begin position="260"/>
        <end position="281"/>
    </location>
</feature>
<evidence type="ECO:0000256" key="1">
    <source>
        <dbReference type="ARBA" id="ARBA00004141"/>
    </source>
</evidence>
<evidence type="ECO:0000313" key="6">
    <source>
        <dbReference type="EMBL" id="MBB6429271.1"/>
    </source>
</evidence>
<feature type="transmembrane region" description="Helical" evidence="5">
    <location>
        <begin position="113"/>
        <end position="132"/>
    </location>
</feature>
<keyword evidence="5" id="KW-1003">Cell membrane</keyword>
<comment type="similarity">
    <text evidence="5">Belongs to the 4-toluene sulfonate uptake permease (TSUP) (TC 2.A.102) family.</text>
</comment>
<organism evidence="6 7">
    <name type="scientific">Algisphaera agarilytica</name>
    <dbReference type="NCBI Taxonomy" id="1385975"/>
    <lineage>
        <taxon>Bacteria</taxon>
        <taxon>Pseudomonadati</taxon>
        <taxon>Planctomycetota</taxon>
        <taxon>Phycisphaerae</taxon>
        <taxon>Phycisphaerales</taxon>
        <taxon>Phycisphaeraceae</taxon>
        <taxon>Algisphaera</taxon>
    </lineage>
</organism>
<keyword evidence="3 5" id="KW-1133">Transmembrane helix</keyword>
<dbReference type="AlphaFoldDB" id="A0A7X0LK51"/>
<comment type="caution">
    <text evidence="6">The sequence shown here is derived from an EMBL/GenBank/DDBJ whole genome shotgun (WGS) entry which is preliminary data.</text>
</comment>
<evidence type="ECO:0000256" key="4">
    <source>
        <dbReference type="ARBA" id="ARBA00023136"/>
    </source>
</evidence>
<feature type="transmembrane region" description="Helical" evidence="5">
    <location>
        <begin position="196"/>
        <end position="218"/>
    </location>
</feature>
<dbReference type="Pfam" id="PF01925">
    <property type="entry name" value="TauE"/>
    <property type="match status" value="1"/>
</dbReference>